<dbReference type="InterPro" id="IPR036291">
    <property type="entry name" value="NAD(P)-bd_dom_sf"/>
</dbReference>
<dbReference type="EMBL" id="CAOQHR010000005">
    <property type="protein sequence ID" value="CAI6335478.1"/>
    <property type="molecule type" value="Genomic_DNA"/>
</dbReference>
<organism evidence="6 7">
    <name type="scientific">Periconia digitata</name>
    <dbReference type="NCBI Taxonomy" id="1303443"/>
    <lineage>
        <taxon>Eukaryota</taxon>
        <taxon>Fungi</taxon>
        <taxon>Dikarya</taxon>
        <taxon>Ascomycota</taxon>
        <taxon>Pezizomycotina</taxon>
        <taxon>Dothideomycetes</taxon>
        <taxon>Pleosporomycetidae</taxon>
        <taxon>Pleosporales</taxon>
        <taxon>Massarineae</taxon>
        <taxon>Periconiaceae</taxon>
        <taxon>Periconia</taxon>
    </lineage>
</organism>
<accession>A0A9W4XL07</accession>
<dbReference type="SUPFAM" id="SSF50129">
    <property type="entry name" value="GroES-like"/>
    <property type="match status" value="1"/>
</dbReference>
<evidence type="ECO:0000313" key="6">
    <source>
        <dbReference type="EMBL" id="CAI6335478.1"/>
    </source>
</evidence>
<protein>
    <recommendedName>
        <fullName evidence="5">Enoyl reductase (ER) domain-containing protein</fullName>
    </recommendedName>
</protein>
<dbReference type="CDD" id="cd08249">
    <property type="entry name" value="enoyl_reductase_like"/>
    <property type="match status" value="1"/>
</dbReference>
<dbReference type="InterPro" id="IPR013154">
    <property type="entry name" value="ADH-like_N"/>
</dbReference>
<keyword evidence="3" id="KW-0560">Oxidoreductase</keyword>
<evidence type="ECO:0000313" key="7">
    <source>
        <dbReference type="Proteomes" id="UP001152607"/>
    </source>
</evidence>
<dbReference type="InterPro" id="IPR011032">
    <property type="entry name" value="GroES-like_sf"/>
</dbReference>
<evidence type="ECO:0000256" key="1">
    <source>
        <dbReference type="ARBA" id="ARBA00008072"/>
    </source>
</evidence>
<comment type="similarity">
    <text evidence="1">Belongs to the zinc-containing alcohol dehydrogenase family.</text>
</comment>
<comment type="subunit">
    <text evidence="2">Monomer.</text>
</comment>
<reference evidence="6" key="1">
    <citation type="submission" date="2023-01" db="EMBL/GenBank/DDBJ databases">
        <authorList>
            <person name="Van Ghelder C."/>
            <person name="Rancurel C."/>
        </authorList>
    </citation>
    <scope>NUCLEOTIDE SEQUENCE</scope>
    <source>
        <strain evidence="6">CNCM I-4278</strain>
    </source>
</reference>
<dbReference type="Proteomes" id="UP001152607">
    <property type="component" value="Unassembled WGS sequence"/>
</dbReference>
<evidence type="ECO:0000256" key="3">
    <source>
        <dbReference type="ARBA" id="ARBA00023002"/>
    </source>
</evidence>
<gene>
    <name evidence="6" type="ORF">PDIGIT_LOCUS8560</name>
</gene>
<comment type="caution">
    <text evidence="6">The sequence shown here is derived from an EMBL/GenBank/DDBJ whole genome shotgun (WGS) entry which is preliminary data.</text>
</comment>
<dbReference type="Gene3D" id="3.40.50.720">
    <property type="entry name" value="NAD(P)-binding Rossmann-like Domain"/>
    <property type="match status" value="1"/>
</dbReference>
<keyword evidence="7" id="KW-1185">Reference proteome</keyword>
<dbReference type="SUPFAM" id="SSF51735">
    <property type="entry name" value="NAD(P)-binding Rossmann-fold domains"/>
    <property type="match status" value="1"/>
</dbReference>
<evidence type="ECO:0000259" key="5">
    <source>
        <dbReference type="SMART" id="SM00829"/>
    </source>
</evidence>
<dbReference type="PANTHER" id="PTHR45348:SF2">
    <property type="entry name" value="ZINC-TYPE ALCOHOL DEHYDROGENASE-LIKE PROTEIN C2E1P3.01"/>
    <property type="match status" value="1"/>
</dbReference>
<dbReference type="SMART" id="SM00829">
    <property type="entry name" value="PKS_ER"/>
    <property type="match status" value="1"/>
</dbReference>
<dbReference type="InterPro" id="IPR047122">
    <property type="entry name" value="Trans-enoyl_RdTase-like"/>
</dbReference>
<dbReference type="GO" id="GO:0016651">
    <property type="term" value="F:oxidoreductase activity, acting on NAD(P)H"/>
    <property type="evidence" value="ECO:0007669"/>
    <property type="project" value="InterPro"/>
</dbReference>
<sequence>MSQPVNAAAYLTTPSSPLAVKPAPYTPARSNELVIKTHAIALNWFDVVVQHMSSNVTPWLKHPFIPGSDVAGEVVEVGSSVTRFKPGDRVLGHAAGTDKRSNRACEGAFQSYVVLQQDLTSKIPNSLEYERACMVPLTLSTAACGLYLPDLLNLTHPASFSLSQTPPPQSSSPHPEPTDKPFTEKPILLIWGAATTVGTSALQLALASNYTVYTTSSPASYPLLRALGATKTFDYASPTAVPDIIAAMRGKPSAGALAIGPASTQKCIPIVAASTGRKFIAQASVPTPDSMPPKGFAMAKFIAKYLWFSVSTKLSCLVNGVGVKFIWGSDVVGCELGKMVYAGFLEGALERGEFVVRPEARVVGEGLEALDAALDVVRQGGLRAEKIVVKI</sequence>
<dbReference type="AlphaFoldDB" id="A0A9W4XL07"/>
<dbReference type="Gene3D" id="3.90.180.10">
    <property type="entry name" value="Medium-chain alcohol dehydrogenases, catalytic domain"/>
    <property type="match status" value="1"/>
</dbReference>
<dbReference type="PANTHER" id="PTHR45348">
    <property type="entry name" value="HYPOTHETICAL OXIDOREDUCTASE (EUROFUNG)"/>
    <property type="match status" value="1"/>
</dbReference>
<feature type="region of interest" description="Disordered" evidence="4">
    <location>
        <begin position="159"/>
        <end position="179"/>
    </location>
</feature>
<dbReference type="Pfam" id="PF08240">
    <property type="entry name" value="ADH_N"/>
    <property type="match status" value="1"/>
</dbReference>
<dbReference type="InterPro" id="IPR020843">
    <property type="entry name" value="ER"/>
</dbReference>
<feature type="domain" description="Enoyl reductase (ER)" evidence="5">
    <location>
        <begin position="13"/>
        <end position="389"/>
    </location>
</feature>
<proteinExistence type="inferred from homology"/>
<evidence type="ECO:0000256" key="2">
    <source>
        <dbReference type="ARBA" id="ARBA00011245"/>
    </source>
</evidence>
<dbReference type="OrthoDB" id="10257049at2759"/>
<evidence type="ECO:0000256" key="4">
    <source>
        <dbReference type="SAM" id="MobiDB-lite"/>
    </source>
</evidence>
<name>A0A9W4XL07_9PLEO</name>